<evidence type="ECO:0000313" key="3">
    <source>
        <dbReference type="Proteomes" id="UP001374579"/>
    </source>
</evidence>
<evidence type="ECO:0000256" key="1">
    <source>
        <dbReference type="SAM" id="SignalP"/>
    </source>
</evidence>
<name>A0AAN9AR60_9CAEN</name>
<organism evidence="2 3">
    <name type="scientific">Littorina saxatilis</name>
    <dbReference type="NCBI Taxonomy" id="31220"/>
    <lineage>
        <taxon>Eukaryota</taxon>
        <taxon>Metazoa</taxon>
        <taxon>Spiralia</taxon>
        <taxon>Lophotrochozoa</taxon>
        <taxon>Mollusca</taxon>
        <taxon>Gastropoda</taxon>
        <taxon>Caenogastropoda</taxon>
        <taxon>Littorinimorpha</taxon>
        <taxon>Littorinoidea</taxon>
        <taxon>Littorinidae</taxon>
        <taxon>Littorina</taxon>
    </lineage>
</organism>
<dbReference type="SUPFAM" id="SSF141086">
    <property type="entry name" value="Agglutinin HPA-like"/>
    <property type="match status" value="1"/>
</dbReference>
<dbReference type="Proteomes" id="UP001374579">
    <property type="component" value="Unassembled WGS sequence"/>
</dbReference>
<dbReference type="InterPro" id="IPR037221">
    <property type="entry name" value="H-type_lectin_dom_sf"/>
</dbReference>
<dbReference type="EMBL" id="JBAMIC010000022">
    <property type="protein sequence ID" value="KAK7091658.1"/>
    <property type="molecule type" value="Genomic_DNA"/>
</dbReference>
<evidence type="ECO:0000313" key="2">
    <source>
        <dbReference type="EMBL" id="KAK7091658.1"/>
    </source>
</evidence>
<dbReference type="Gene3D" id="2.60.40.2080">
    <property type="match status" value="1"/>
</dbReference>
<proteinExistence type="predicted"/>
<keyword evidence="1" id="KW-0732">Signal</keyword>
<comment type="caution">
    <text evidence="2">The sequence shown here is derived from an EMBL/GenBank/DDBJ whole genome shotgun (WGS) entry which is preliminary data.</text>
</comment>
<gene>
    <name evidence="2" type="ORF">V1264_009314</name>
</gene>
<sequence>MKLFCFLATLVLVSADDPGYDGHYYSIEDIRELADALEYTLIDLNAGISDATTAIARGQERIQDLQDFFLPGIALVNSQQSSLADQLAPQIKALQHGVDEALALAAATSSIAQATESTLAIQNELLNETEIAPVNEAQADLITNLTLEIAEVNADFLDNLNSTLEGLENNRTAVAGEVDVLADLVDGKRCVTGYGALTPETDTHVYFLDVFASPPDVNVAVTGFETDLDVHSYDKYDGISLTKSVSNVTVEGFTINAMDISEGMVEFTRVYYSYMACVGL</sequence>
<dbReference type="AlphaFoldDB" id="A0AAN9AR60"/>
<reference evidence="2 3" key="1">
    <citation type="submission" date="2024-02" db="EMBL/GenBank/DDBJ databases">
        <title>Chromosome-scale genome assembly of the rough periwinkle Littorina saxatilis.</title>
        <authorList>
            <person name="De Jode A."/>
            <person name="Faria R."/>
            <person name="Formenti G."/>
            <person name="Sims Y."/>
            <person name="Smith T.P."/>
            <person name="Tracey A."/>
            <person name="Wood J.M.D."/>
            <person name="Zagrodzka Z.B."/>
            <person name="Johannesson K."/>
            <person name="Butlin R.K."/>
            <person name="Leder E.H."/>
        </authorList>
    </citation>
    <scope>NUCLEOTIDE SEQUENCE [LARGE SCALE GENOMIC DNA]</scope>
    <source>
        <strain evidence="2">Snail1</strain>
        <tissue evidence="2">Muscle</tissue>
    </source>
</reference>
<keyword evidence="3" id="KW-1185">Reference proteome</keyword>
<protein>
    <submittedName>
        <fullName evidence="2">Uncharacterized protein</fullName>
    </submittedName>
</protein>
<accession>A0AAN9AR60</accession>
<feature type="chain" id="PRO_5042956041" evidence="1">
    <location>
        <begin position="16"/>
        <end position="280"/>
    </location>
</feature>
<feature type="signal peptide" evidence="1">
    <location>
        <begin position="1"/>
        <end position="15"/>
    </location>
</feature>